<evidence type="ECO:0000313" key="2">
    <source>
        <dbReference type="EMBL" id="GCE81876.1"/>
    </source>
</evidence>
<keyword evidence="3" id="KW-1185">Reference proteome</keyword>
<evidence type="ECO:0000256" key="1">
    <source>
        <dbReference type="SAM" id="SignalP"/>
    </source>
</evidence>
<dbReference type="EMBL" id="BDLU01000001">
    <property type="protein sequence ID" value="GCE81876.1"/>
    <property type="molecule type" value="Genomic_DNA"/>
</dbReference>
<sequence length="48" mass="5543">MKNWLFVMLLLLVGTARAAEPSYDRYGNWFVACDNRLSCEARGFADDR</sequence>
<organism evidence="2 3">
    <name type="scientific">Komagataeibacter diospyri</name>
    <dbReference type="NCBI Taxonomy" id="1932662"/>
    <lineage>
        <taxon>Bacteria</taxon>
        <taxon>Pseudomonadati</taxon>
        <taxon>Pseudomonadota</taxon>
        <taxon>Alphaproteobacteria</taxon>
        <taxon>Acetobacterales</taxon>
        <taxon>Acetobacteraceae</taxon>
        <taxon>Komagataeibacter</taxon>
    </lineage>
</organism>
<protein>
    <recommendedName>
        <fullName evidence="4">DUF1176 domain-containing protein</fullName>
    </recommendedName>
</protein>
<reference evidence="3" key="1">
    <citation type="submission" date="2017-01" db="EMBL/GenBank/DDBJ databases">
        <title>Komagataeibacter sp. MSKU9 whole genome sequencing project.</title>
        <authorList>
            <person name="Matsutani M."/>
            <person name="Naloka K."/>
            <person name="Theeragool G."/>
            <person name="Yakushi T."/>
            <person name="Matsushita K."/>
        </authorList>
    </citation>
    <scope>NUCLEOTIDE SEQUENCE [LARGE SCALE GENOMIC DNA]</scope>
    <source>
        <strain evidence="3">MSKU9</strain>
    </source>
</reference>
<comment type="caution">
    <text evidence="2">The sequence shown here is derived from an EMBL/GenBank/DDBJ whole genome shotgun (WGS) entry which is preliminary data.</text>
</comment>
<gene>
    <name evidence="2" type="ORF">MSKU9_0017</name>
</gene>
<name>A0A4P5NVD2_9PROT</name>
<feature type="signal peptide" evidence="1">
    <location>
        <begin position="1"/>
        <end position="18"/>
    </location>
</feature>
<evidence type="ECO:0008006" key="4">
    <source>
        <dbReference type="Google" id="ProtNLM"/>
    </source>
</evidence>
<proteinExistence type="predicted"/>
<dbReference type="AlphaFoldDB" id="A0A4P5NVD2"/>
<evidence type="ECO:0000313" key="3">
    <source>
        <dbReference type="Proteomes" id="UP000315095"/>
    </source>
</evidence>
<feature type="chain" id="PRO_5020928834" description="DUF1176 domain-containing protein" evidence="1">
    <location>
        <begin position="19"/>
        <end position="48"/>
    </location>
</feature>
<accession>A0A4P5NVD2</accession>
<keyword evidence="1" id="KW-0732">Signal</keyword>
<dbReference type="Proteomes" id="UP000315095">
    <property type="component" value="Unassembled WGS sequence"/>
</dbReference>